<sequence>MVKIAEIKSLIAVNNDDYTACIDSIEHSDTISSLKANLRFHHLKFDGNGRPMVKALAGLLYNYIIDYCIAAKNRPGPITFNDAARLTKEARKLFRHPDVTDDSPDKTGEAGEALLYFLVEAIIQAPQVVAKMELKTNRKLEANGSDGIHVKWNAEDQIVDFYFGESKLYKNIDDAITSAIKSIDSFHADEVYKHEFTMITKHFKYADKEVQDAVTEHIRLGEPGPGARINHACLIGYNWDAYSSAPGVAHSVLSKEFKENFSKETSLIASKLEKKLTGFSRSHLCLDVFFIPFPCVQEFRNEFNAALD</sequence>
<dbReference type="EMBL" id="JAEILH010000017">
    <property type="protein sequence ID" value="MBI6624312.1"/>
    <property type="molecule type" value="Genomic_DNA"/>
</dbReference>
<proteinExistence type="predicted"/>
<name>A0A8I1E399_9PSED</name>
<organism evidence="2 3">
    <name type="scientific">Pseudomonas rhodesiae</name>
    <dbReference type="NCBI Taxonomy" id="76760"/>
    <lineage>
        <taxon>Bacteria</taxon>
        <taxon>Pseudomonadati</taxon>
        <taxon>Pseudomonadota</taxon>
        <taxon>Gammaproteobacteria</taxon>
        <taxon>Pseudomonadales</taxon>
        <taxon>Pseudomonadaceae</taxon>
        <taxon>Pseudomonas</taxon>
    </lineage>
</organism>
<dbReference type="Proteomes" id="UP000645865">
    <property type="component" value="Unassembled WGS sequence"/>
</dbReference>
<evidence type="ECO:0000313" key="2">
    <source>
        <dbReference type="EMBL" id="MBI6624312.1"/>
    </source>
</evidence>
<protein>
    <submittedName>
        <fullName evidence="2">DUF1837 domain-containing protein</fullName>
    </submittedName>
</protein>
<dbReference type="InterPro" id="IPR014976">
    <property type="entry name" value="AbpA_HamA_C"/>
</dbReference>
<evidence type="ECO:0000259" key="1">
    <source>
        <dbReference type="Pfam" id="PF08878"/>
    </source>
</evidence>
<accession>A0A8I1E399</accession>
<dbReference type="AlphaFoldDB" id="A0A8I1E399"/>
<dbReference type="Pfam" id="PF08878">
    <property type="entry name" value="HamA"/>
    <property type="match status" value="1"/>
</dbReference>
<feature type="domain" description="Anti-bacteriophage protein A/HamA C-terminal" evidence="1">
    <location>
        <begin position="25"/>
        <end position="306"/>
    </location>
</feature>
<evidence type="ECO:0000313" key="3">
    <source>
        <dbReference type="Proteomes" id="UP000645865"/>
    </source>
</evidence>
<reference evidence="2" key="1">
    <citation type="submission" date="2020-12" db="EMBL/GenBank/DDBJ databases">
        <title>Comparative genomic insights into the epidemiology and virulence of plant pathogenic Pseudomonads from Turkey.</title>
        <authorList>
            <person name="Dillon M."/>
            <person name="Ruiz-Bedoya T."/>
            <person name="Bendalovic-Torma C."/>
            <person name="Guttman K.M."/>
            <person name="Kwak H."/>
            <person name="Middleton M.A."/>
            <person name="Wang P.W."/>
            <person name="Horuz S."/>
            <person name="Aysan Y."/>
            <person name="Guttman D.S."/>
        </authorList>
    </citation>
    <scope>NUCLEOTIDE SEQUENCE</scope>
    <source>
        <strain evidence="2">S5_IA_3a</strain>
    </source>
</reference>
<comment type="caution">
    <text evidence="2">The sequence shown here is derived from an EMBL/GenBank/DDBJ whole genome shotgun (WGS) entry which is preliminary data.</text>
</comment>
<dbReference type="RefSeq" id="WP_198712341.1">
    <property type="nucleotide sequence ID" value="NZ_JAEILH010000017.1"/>
</dbReference>
<gene>
    <name evidence="2" type="ORF">YA0853_11580</name>
</gene>